<evidence type="ECO:0000313" key="10">
    <source>
        <dbReference type="Proteomes" id="UP000032214"/>
    </source>
</evidence>
<dbReference type="Gene3D" id="3.40.50.300">
    <property type="entry name" value="P-loop containing nucleotide triphosphate hydrolases"/>
    <property type="match status" value="1"/>
</dbReference>
<keyword evidence="4 6" id="KW-0067">ATP-binding</keyword>
<keyword evidence="5" id="KW-0460">Magnesium</keyword>
<dbReference type="PIRSF" id="PIRSF006641">
    <property type="entry name" value="CHP00092"/>
    <property type="match status" value="1"/>
</dbReference>
<dbReference type="InterPro" id="IPR023192">
    <property type="entry name" value="TGS-like_dom_sf"/>
</dbReference>
<dbReference type="InterPro" id="IPR013029">
    <property type="entry name" value="YchF_C"/>
</dbReference>
<dbReference type="HAMAP" id="MF_00944">
    <property type="entry name" value="YchF_OLA1_ATPase"/>
    <property type="match status" value="1"/>
</dbReference>
<proteinExistence type="inferred from homology"/>
<dbReference type="PANTHER" id="PTHR23305">
    <property type="entry name" value="OBG GTPASE FAMILY"/>
    <property type="match status" value="1"/>
</dbReference>
<dbReference type="PRINTS" id="PR00326">
    <property type="entry name" value="GTP1OBG"/>
</dbReference>
<dbReference type="PANTHER" id="PTHR23305:SF18">
    <property type="entry name" value="OBG-TYPE G DOMAIN-CONTAINING PROTEIN"/>
    <property type="match status" value="1"/>
</dbReference>
<dbReference type="Pfam" id="PF06071">
    <property type="entry name" value="YchF-GTPase_C"/>
    <property type="match status" value="1"/>
</dbReference>
<evidence type="ECO:0000259" key="8">
    <source>
        <dbReference type="PROSITE" id="PS51880"/>
    </source>
</evidence>
<dbReference type="CDD" id="cd01900">
    <property type="entry name" value="YchF"/>
    <property type="match status" value="1"/>
</dbReference>
<dbReference type="GO" id="GO:0005524">
    <property type="term" value="F:ATP binding"/>
    <property type="evidence" value="ECO:0007669"/>
    <property type="project" value="UniProtKB-UniRule"/>
</dbReference>
<dbReference type="SUPFAM" id="SSF52540">
    <property type="entry name" value="P-loop containing nucleoside triphosphate hydrolases"/>
    <property type="match status" value="1"/>
</dbReference>
<keyword evidence="2" id="KW-0479">Metal-binding</keyword>
<dbReference type="PROSITE" id="PS51880">
    <property type="entry name" value="TGS"/>
    <property type="match status" value="1"/>
</dbReference>
<evidence type="ECO:0000256" key="5">
    <source>
        <dbReference type="ARBA" id="ARBA00022842"/>
    </source>
</evidence>
<dbReference type="Gene3D" id="3.10.20.30">
    <property type="match status" value="1"/>
</dbReference>
<comment type="similarity">
    <text evidence="6">Belongs to the TRAFAC class OBG-HflX-like GTPase superfamily. OBG GTPase family. YchF/OLA1 subfamily.</text>
</comment>
<evidence type="ECO:0000256" key="6">
    <source>
        <dbReference type="HAMAP-Rule" id="MF_00944"/>
    </source>
</evidence>
<dbReference type="InterPro" id="IPR031167">
    <property type="entry name" value="G_OBG"/>
</dbReference>
<sequence>MGIQAGLVGLPNVGKSTLFNALTKSSIPAENYPFCTIDPHIAITFVPDKRLENLLSLYRSQKSVPATVTFVDIAGLVKGAASGEGLGNQFLSHIREVDLILHVLRCFEDPDIVYHGATIDPLEDYHIITSELMLKDIDSVIKRLERLERMVKAAQNKPAEQQELIIEQSFLKQVHAALERADFTAVQKLLVGSGYKHLQLLCAKPFLIIANVSEGELDADQYQNNVHYKTLVNQFGANRVIPVSARAESELSQLSEVEAEEMMGILGMTKRGLDRVIEQTYAYLGLITFFTCGPQEAHAWPIPTGLTVRQAAGYIHSDLEKGFICAEVYNYKDIVKAGSEAKVKEQGLLRIEGQNYLIQDGDIIHVRFNV</sequence>
<feature type="domain" description="OBG-type G" evidence="7">
    <location>
        <begin position="3"/>
        <end position="263"/>
    </location>
</feature>
<dbReference type="EMBL" id="ARQD01000001">
    <property type="protein sequence ID" value="KIX85640.1"/>
    <property type="molecule type" value="Genomic_DNA"/>
</dbReference>
<dbReference type="eggNOG" id="COG0012">
    <property type="taxonomic scope" value="Bacteria"/>
</dbReference>
<dbReference type="NCBIfam" id="TIGR00092">
    <property type="entry name" value="redox-regulated ATPase YchF"/>
    <property type="match status" value="1"/>
</dbReference>
<dbReference type="Proteomes" id="UP000032214">
    <property type="component" value="Unassembled WGS sequence"/>
</dbReference>
<dbReference type="STRING" id="1306947.J120_01710"/>
<protein>
    <recommendedName>
        <fullName evidence="6">Ribosome-binding ATPase YchF</fullName>
    </recommendedName>
</protein>
<name>A0A0D2I3A8_9BACT</name>
<dbReference type="GO" id="GO:0046872">
    <property type="term" value="F:metal ion binding"/>
    <property type="evidence" value="ECO:0007669"/>
    <property type="project" value="UniProtKB-KW"/>
</dbReference>
<evidence type="ECO:0000256" key="4">
    <source>
        <dbReference type="ARBA" id="ARBA00022840"/>
    </source>
</evidence>
<accession>A0A0D2I3A8</accession>
<dbReference type="PROSITE" id="PS51710">
    <property type="entry name" value="G_OBG"/>
    <property type="match status" value="1"/>
</dbReference>
<keyword evidence="3 6" id="KW-0547">Nucleotide-binding</keyword>
<dbReference type="InterPro" id="IPR012676">
    <property type="entry name" value="TGS-like"/>
</dbReference>
<comment type="cofactor">
    <cofactor evidence="1">
        <name>Mg(2+)</name>
        <dbReference type="ChEBI" id="CHEBI:18420"/>
    </cofactor>
</comment>
<dbReference type="InterPro" id="IPR041706">
    <property type="entry name" value="YchF_N"/>
</dbReference>
<dbReference type="GO" id="GO:0005525">
    <property type="term" value="F:GTP binding"/>
    <property type="evidence" value="ECO:0007669"/>
    <property type="project" value="InterPro"/>
</dbReference>
<evidence type="ECO:0000313" key="9">
    <source>
        <dbReference type="EMBL" id="KIX85640.1"/>
    </source>
</evidence>
<evidence type="ECO:0000256" key="2">
    <source>
        <dbReference type="ARBA" id="ARBA00022723"/>
    </source>
</evidence>
<dbReference type="FunFam" id="3.10.20.30:FF:000001">
    <property type="entry name" value="Ribosome-binding ATPase YchF"/>
    <property type="match status" value="1"/>
</dbReference>
<dbReference type="CDD" id="cd04867">
    <property type="entry name" value="TGS_YchF_OLA1"/>
    <property type="match status" value="1"/>
</dbReference>
<organism evidence="9 10">
    <name type="scientific">candidate division TM6 bacterium JCVI TM6SC1</name>
    <dbReference type="NCBI Taxonomy" id="1306947"/>
    <lineage>
        <taxon>Bacteria</taxon>
        <taxon>Candidatus Babelota</taxon>
        <taxon>Vermiphilus</taxon>
    </lineage>
</organism>
<dbReference type="InterPro" id="IPR027417">
    <property type="entry name" value="P-loop_NTPase"/>
</dbReference>
<dbReference type="InterPro" id="IPR012675">
    <property type="entry name" value="Beta-grasp_dom_sf"/>
</dbReference>
<comment type="function">
    <text evidence="6">ATPase that binds to both the 70S ribosome and the 50S ribosomal subunit in a nucleotide-independent manner.</text>
</comment>
<dbReference type="Gene3D" id="1.10.150.300">
    <property type="entry name" value="TGS-like domain"/>
    <property type="match status" value="1"/>
</dbReference>
<evidence type="ECO:0000259" key="7">
    <source>
        <dbReference type="PROSITE" id="PS51710"/>
    </source>
</evidence>
<evidence type="ECO:0000256" key="3">
    <source>
        <dbReference type="ARBA" id="ARBA00022741"/>
    </source>
</evidence>
<feature type="domain" description="TGS" evidence="8">
    <location>
        <begin position="285"/>
        <end position="368"/>
    </location>
</feature>
<dbReference type="InterPro" id="IPR004095">
    <property type="entry name" value="TGS"/>
</dbReference>
<dbReference type="GO" id="GO:0016887">
    <property type="term" value="F:ATP hydrolysis activity"/>
    <property type="evidence" value="ECO:0007669"/>
    <property type="project" value="UniProtKB-UniRule"/>
</dbReference>
<reference evidence="9 10" key="1">
    <citation type="journal article" date="2013" name="Proc. Natl. Acad. Sci. U.S.A.">
        <title>Candidate phylum TM6 genome recovered from a hospital sink biofilm provides genomic insights into this uncultivated phylum.</title>
        <authorList>
            <person name="McLean J.S."/>
            <person name="Lombardo M.J."/>
            <person name="Badger J.H."/>
            <person name="Edlund A."/>
            <person name="Novotny M."/>
            <person name="Yee-Greenbaum J."/>
            <person name="Vyahhi N."/>
            <person name="Hall A.P."/>
            <person name="Yang Y."/>
            <person name="Dupont C.L."/>
            <person name="Ziegler M.G."/>
            <person name="Chitsaz H."/>
            <person name="Allen A.E."/>
            <person name="Yooseph S."/>
            <person name="Tesler G."/>
            <person name="Pevzner P.A."/>
            <person name="Friedman R.M."/>
            <person name="Nealson K.H."/>
            <person name="Venter J.C."/>
            <person name="Lasken R.S."/>
        </authorList>
    </citation>
    <scope>NUCLEOTIDE SEQUENCE [LARGE SCALE GENOMIC DNA]</scope>
    <source>
        <strain evidence="9 10">TM6SC1</strain>
    </source>
</reference>
<dbReference type="InterPro" id="IPR006073">
    <property type="entry name" value="GTP-bd"/>
</dbReference>
<dbReference type="SUPFAM" id="SSF81271">
    <property type="entry name" value="TGS-like"/>
    <property type="match status" value="1"/>
</dbReference>
<dbReference type="Pfam" id="PF01926">
    <property type="entry name" value="MMR_HSR1"/>
    <property type="match status" value="1"/>
</dbReference>
<dbReference type="GO" id="GO:0043023">
    <property type="term" value="F:ribosomal large subunit binding"/>
    <property type="evidence" value="ECO:0007669"/>
    <property type="project" value="UniProtKB-UniRule"/>
</dbReference>
<feature type="binding site" evidence="6">
    <location>
        <begin position="12"/>
        <end position="17"/>
    </location>
    <ligand>
        <name>ATP</name>
        <dbReference type="ChEBI" id="CHEBI:30616"/>
    </ligand>
</feature>
<dbReference type="GO" id="GO:0005737">
    <property type="term" value="C:cytoplasm"/>
    <property type="evidence" value="ECO:0007669"/>
    <property type="project" value="TreeGrafter"/>
</dbReference>
<dbReference type="InterPro" id="IPR004396">
    <property type="entry name" value="ATPase_YchF/OLA1"/>
</dbReference>
<comment type="caution">
    <text evidence="9">The sequence shown here is derived from an EMBL/GenBank/DDBJ whole genome shotgun (WGS) entry which is preliminary data.</text>
</comment>
<keyword evidence="10" id="KW-1185">Reference proteome</keyword>
<dbReference type="AlphaFoldDB" id="A0A0D2I3A8"/>
<evidence type="ECO:0000256" key="1">
    <source>
        <dbReference type="ARBA" id="ARBA00001946"/>
    </source>
</evidence>
<gene>
    <name evidence="6" type="primary">ychF</name>
    <name evidence="9" type="ORF">J120_01710</name>
</gene>